<dbReference type="PRINTS" id="PR00081">
    <property type="entry name" value="GDHRDH"/>
</dbReference>
<comment type="similarity">
    <text evidence="1 2">Belongs to the short-chain dehydrogenases/reductases (SDR) family.</text>
</comment>
<organism evidence="3 4">
    <name type="scientific">Novosphingobium album</name>
    <name type="common">ex Liu et al. 2023</name>
    <dbReference type="NCBI Taxonomy" id="3031130"/>
    <lineage>
        <taxon>Bacteria</taxon>
        <taxon>Pseudomonadati</taxon>
        <taxon>Pseudomonadota</taxon>
        <taxon>Alphaproteobacteria</taxon>
        <taxon>Sphingomonadales</taxon>
        <taxon>Sphingomonadaceae</taxon>
        <taxon>Novosphingobium</taxon>
    </lineage>
</organism>
<name>A0ABT5WX21_9SPHN</name>
<comment type="caution">
    <text evidence="3">The sequence shown here is derived from an EMBL/GenBank/DDBJ whole genome shotgun (WGS) entry which is preliminary data.</text>
</comment>
<reference evidence="3 4" key="1">
    <citation type="submission" date="2023-03" db="EMBL/GenBank/DDBJ databases">
        <title>NovoSphingobium album sp. nov. isolated from polycyclic aromatic hydrocarbons- and heavy-metal polluted soil.</title>
        <authorList>
            <person name="Liu Z."/>
            <person name="Wang K."/>
        </authorList>
    </citation>
    <scope>NUCLEOTIDE SEQUENCE [LARGE SCALE GENOMIC DNA]</scope>
    <source>
        <strain evidence="3 4">H3SJ31-1</strain>
    </source>
</reference>
<evidence type="ECO:0000256" key="2">
    <source>
        <dbReference type="RuleBase" id="RU000363"/>
    </source>
</evidence>
<protein>
    <submittedName>
        <fullName evidence="3">SDR family oxidoreductase</fullName>
    </submittedName>
</protein>
<dbReference type="Gene3D" id="3.40.50.720">
    <property type="entry name" value="NAD(P)-binding Rossmann-like Domain"/>
    <property type="match status" value="1"/>
</dbReference>
<dbReference type="Proteomes" id="UP001216253">
    <property type="component" value="Unassembled WGS sequence"/>
</dbReference>
<accession>A0ABT5WX21</accession>
<dbReference type="InterPro" id="IPR036291">
    <property type="entry name" value="NAD(P)-bd_dom_sf"/>
</dbReference>
<dbReference type="PRINTS" id="PR00080">
    <property type="entry name" value="SDRFAMILY"/>
</dbReference>
<dbReference type="RefSeq" id="WP_275230565.1">
    <property type="nucleotide sequence ID" value="NZ_JARESE010000083.1"/>
</dbReference>
<dbReference type="Pfam" id="PF00106">
    <property type="entry name" value="adh_short"/>
    <property type="match status" value="1"/>
</dbReference>
<dbReference type="SUPFAM" id="SSF51735">
    <property type="entry name" value="NAD(P)-binding Rossmann-fold domains"/>
    <property type="match status" value="1"/>
</dbReference>
<evidence type="ECO:0000313" key="3">
    <source>
        <dbReference type="EMBL" id="MDE8654450.1"/>
    </source>
</evidence>
<dbReference type="PANTHER" id="PTHR42760">
    <property type="entry name" value="SHORT-CHAIN DEHYDROGENASES/REDUCTASES FAMILY MEMBER"/>
    <property type="match status" value="1"/>
</dbReference>
<dbReference type="InterPro" id="IPR002347">
    <property type="entry name" value="SDR_fam"/>
</dbReference>
<dbReference type="PROSITE" id="PS00061">
    <property type="entry name" value="ADH_SHORT"/>
    <property type="match status" value="1"/>
</dbReference>
<evidence type="ECO:0000313" key="4">
    <source>
        <dbReference type="Proteomes" id="UP001216253"/>
    </source>
</evidence>
<proteinExistence type="inferred from homology"/>
<evidence type="ECO:0000256" key="1">
    <source>
        <dbReference type="ARBA" id="ARBA00006484"/>
    </source>
</evidence>
<sequence length="228" mass="23042">MRNVVVTGGFGILGKAVSDAFRSAGGRVARVDFSPQAPDSNPGGLDLGGVDLSDFLMADAAVARILDTFGGIDVLVNAAGGFAWQTLEDGGPDVWSRMYSMNVATCVAITKAALPTLSSTKRAAIINIGAGGALVAGAGMGAYAAAKSAIHRLTESLAAELNGSDCTINAVLPSVIDTPANRVDMPQADFSQWVRPEALAQIILFLASPAARAISGALIPVSRGGGSA</sequence>
<keyword evidence="4" id="KW-1185">Reference proteome</keyword>
<dbReference type="EMBL" id="JARESE010000083">
    <property type="protein sequence ID" value="MDE8654450.1"/>
    <property type="molecule type" value="Genomic_DNA"/>
</dbReference>
<dbReference type="PANTHER" id="PTHR42760:SF135">
    <property type="entry name" value="BLL7886 PROTEIN"/>
    <property type="match status" value="1"/>
</dbReference>
<gene>
    <name evidence="3" type="ORF">PYV00_22390</name>
</gene>
<dbReference type="InterPro" id="IPR020904">
    <property type="entry name" value="Sc_DH/Rdtase_CS"/>
</dbReference>